<dbReference type="GO" id="GO:0070897">
    <property type="term" value="P:transcription preinitiation complex assembly"/>
    <property type="evidence" value="ECO:0007669"/>
    <property type="project" value="InterPro"/>
</dbReference>
<dbReference type="VEuPathDB" id="TriTrypDB:Lsey_0027_0060"/>
<organism evidence="10 11">
    <name type="scientific">Leptomonas seymouri</name>
    <dbReference type="NCBI Taxonomy" id="5684"/>
    <lineage>
        <taxon>Eukaryota</taxon>
        <taxon>Discoba</taxon>
        <taxon>Euglenozoa</taxon>
        <taxon>Kinetoplastea</taxon>
        <taxon>Metakinetoplastina</taxon>
        <taxon>Trypanosomatida</taxon>
        <taxon>Trypanosomatidae</taxon>
        <taxon>Leishmaniinae</taxon>
        <taxon>Leptomonas</taxon>
    </lineage>
</organism>
<sequence>MSACAHPTSALYVDRQQGKTICTLCGDVVMDDQFELDPVFAQGSRPGGGGGLRTLPGSFRPATFKGTHASISRSHSRPTIDKARREMLNIARLLDISDETVERALGIYKVALNMNAVSGTRPSVLCACLYAACRRERTSHVIYDFSRGCHEDPHAILTQMKLICHATHTEVPVVDPSCYVQRFAEEMDLREKTAEVIVCALKVLRAMQDDWISCGRRPMGVCAAALLVACYVFGIPRTPEQVCGMVRLTSNTITKRLNEFAVTPTAALENIDDYEPSNNTLPPAFNDSSRKSTEEDVHANMRELSAIFYELVAEAKTSQPATPERRDKWRRFIFKHCELEGITPLEENLDLTRLTPEQQLHILGLPHTKPIPQEEVERSVKEEEHKLLVKREDSFQHIGEGDGGLLLHGRVSSGFGVLQGLNRGLLSSAMPASDTLASALAHATPQTGGASQPSASSALYPGIDPATAAALDAPEQLHWMTDEYTRLLNSNAEVMQLRNDFDFMEDEGEEGQVSEGMSTSPLANTSATQNEFGLGLPGLRGASPPPGRPANEAMGEEALFNRDDESVRIALADLLYDRERRHALPWEFLVLPRAGEDDCSDILPYLVLDNEERLRRERIGLELYREKWMRGRARTQDEISRLEEARETKRRRRGSVAEVAADVPSAMERALRGRGAGTVNISQIDELLPGMLEGGEDEVNAEWD</sequence>
<dbReference type="AlphaFoldDB" id="A0A0N1IM92"/>
<evidence type="ECO:0000259" key="9">
    <source>
        <dbReference type="SMART" id="SM00385"/>
    </source>
</evidence>
<dbReference type="Proteomes" id="UP000038009">
    <property type="component" value="Unassembled WGS sequence"/>
</dbReference>
<dbReference type="InterPro" id="IPR013763">
    <property type="entry name" value="Cyclin-like_dom"/>
</dbReference>
<reference evidence="10 11" key="1">
    <citation type="journal article" date="2015" name="PLoS Pathog.">
        <title>Leptomonas seymouri: Adaptations to the Dixenous Life Cycle Analyzed by Genome Sequencing, Transcriptome Profiling and Co-infection with Leishmania donovani.</title>
        <authorList>
            <person name="Kraeva N."/>
            <person name="Butenko A."/>
            <person name="Hlavacova J."/>
            <person name="Kostygov A."/>
            <person name="Myskova J."/>
            <person name="Grybchuk D."/>
            <person name="Lestinova T."/>
            <person name="Votypka J."/>
            <person name="Volf P."/>
            <person name="Opperdoes F."/>
            <person name="Flegontov P."/>
            <person name="Lukes J."/>
            <person name="Yurchenko V."/>
        </authorList>
    </citation>
    <scope>NUCLEOTIDE SEQUENCE [LARGE SCALE GENOMIC DNA]</scope>
    <source>
        <strain evidence="10 11">ATCC 30220</strain>
    </source>
</reference>
<evidence type="ECO:0000256" key="7">
    <source>
        <dbReference type="ARBA" id="ARBA00023163"/>
    </source>
</evidence>
<dbReference type="Gene3D" id="1.10.472.170">
    <property type="match status" value="1"/>
</dbReference>
<evidence type="ECO:0000256" key="2">
    <source>
        <dbReference type="ARBA" id="ARBA00010857"/>
    </source>
</evidence>
<dbReference type="GO" id="GO:0001006">
    <property type="term" value="F:RNA polymerase III type 3 promoter sequence-specific DNA binding"/>
    <property type="evidence" value="ECO:0007669"/>
    <property type="project" value="TreeGrafter"/>
</dbReference>
<evidence type="ECO:0000256" key="6">
    <source>
        <dbReference type="ARBA" id="ARBA00023015"/>
    </source>
</evidence>
<dbReference type="CDD" id="cd20554">
    <property type="entry name" value="CYCLIN_TFIIIB90_rpt2"/>
    <property type="match status" value="1"/>
</dbReference>
<dbReference type="GO" id="GO:0017025">
    <property type="term" value="F:TBP-class protein binding"/>
    <property type="evidence" value="ECO:0007669"/>
    <property type="project" value="InterPro"/>
</dbReference>
<dbReference type="OrthoDB" id="511529at2759"/>
<keyword evidence="6" id="KW-0805">Transcription regulation</keyword>
<protein>
    <submittedName>
        <fullName evidence="10">Putative transcription factor</fullName>
    </submittedName>
</protein>
<dbReference type="FunFam" id="1.10.472.10:FF:000153">
    <property type="entry name" value="Putative transcription factor"/>
    <property type="match status" value="1"/>
</dbReference>
<evidence type="ECO:0000313" key="10">
    <source>
        <dbReference type="EMBL" id="KPI89255.1"/>
    </source>
</evidence>
<dbReference type="EMBL" id="LJSK01000027">
    <property type="protein sequence ID" value="KPI89255.1"/>
    <property type="molecule type" value="Genomic_DNA"/>
</dbReference>
<dbReference type="InterPro" id="IPR013150">
    <property type="entry name" value="TFIIB_cyclin"/>
</dbReference>
<evidence type="ECO:0000256" key="5">
    <source>
        <dbReference type="ARBA" id="ARBA00022833"/>
    </source>
</evidence>
<keyword evidence="11" id="KW-1185">Reference proteome</keyword>
<evidence type="ECO:0000256" key="3">
    <source>
        <dbReference type="ARBA" id="ARBA00022723"/>
    </source>
</evidence>
<dbReference type="SMART" id="SM00385">
    <property type="entry name" value="CYCLIN"/>
    <property type="match status" value="2"/>
</dbReference>
<feature type="domain" description="Cyclin-like" evidence="9">
    <location>
        <begin position="85"/>
        <end position="165"/>
    </location>
</feature>
<keyword evidence="8" id="KW-0539">Nucleus</keyword>
<dbReference type="OMA" id="DWIACGR"/>
<dbReference type="InterPro" id="IPR000812">
    <property type="entry name" value="TFIIB"/>
</dbReference>
<dbReference type="Gene3D" id="1.10.472.10">
    <property type="entry name" value="Cyclin-like"/>
    <property type="match status" value="1"/>
</dbReference>
<comment type="subcellular location">
    <subcellularLocation>
        <location evidence="1">Nucleus</location>
    </subcellularLocation>
</comment>
<dbReference type="GO" id="GO:0008270">
    <property type="term" value="F:zinc ion binding"/>
    <property type="evidence" value="ECO:0007669"/>
    <property type="project" value="UniProtKB-KW"/>
</dbReference>
<evidence type="ECO:0000313" key="11">
    <source>
        <dbReference type="Proteomes" id="UP000038009"/>
    </source>
</evidence>
<dbReference type="GO" id="GO:0005634">
    <property type="term" value="C:nucleus"/>
    <property type="evidence" value="ECO:0007669"/>
    <property type="project" value="UniProtKB-SubCell"/>
</dbReference>
<dbReference type="SUPFAM" id="SSF47954">
    <property type="entry name" value="Cyclin-like"/>
    <property type="match status" value="2"/>
</dbReference>
<accession>A0A0N1IM92</accession>
<dbReference type="PANTHER" id="PTHR11618:SF4">
    <property type="entry name" value="TRANSCRIPTION FACTOR IIIB 90 KDA SUBUNIT"/>
    <property type="match status" value="1"/>
</dbReference>
<gene>
    <name evidence="10" type="ORF">ABL78_1588</name>
</gene>
<proteinExistence type="inferred from homology"/>
<dbReference type="GO" id="GO:0000126">
    <property type="term" value="C:transcription factor TFIIIB complex"/>
    <property type="evidence" value="ECO:0007669"/>
    <property type="project" value="TreeGrafter"/>
</dbReference>
<dbReference type="PANTHER" id="PTHR11618">
    <property type="entry name" value="TRANSCRIPTION INITIATION FACTOR IIB-RELATED"/>
    <property type="match status" value="1"/>
</dbReference>
<evidence type="ECO:0000256" key="1">
    <source>
        <dbReference type="ARBA" id="ARBA00004123"/>
    </source>
</evidence>
<dbReference type="Pfam" id="PF00382">
    <property type="entry name" value="TFIIB"/>
    <property type="match status" value="2"/>
</dbReference>
<name>A0A0N1IM92_LEPSE</name>
<keyword evidence="5" id="KW-0862">Zinc</keyword>
<evidence type="ECO:0000256" key="8">
    <source>
        <dbReference type="ARBA" id="ARBA00023242"/>
    </source>
</evidence>
<keyword evidence="3" id="KW-0479">Metal-binding</keyword>
<comment type="caution">
    <text evidence="10">The sequence shown here is derived from an EMBL/GenBank/DDBJ whole genome shotgun (WGS) entry which is preliminary data.</text>
</comment>
<dbReference type="InterPro" id="IPR036915">
    <property type="entry name" value="Cyclin-like_sf"/>
</dbReference>
<dbReference type="GO" id="GO:0000995">
    <property type="term" value="F:RNA polymerase III general transcription initiation factor activity"/>
    <property type="evidence" value="ECO:0007669"/>
    <property type="project" value="TreeGrafter"/>
</dbReference>
<evidence type="ECO:0000256" key="4">
    <source>
        <dbReference type="ARBA" id="ARBA00022771"/>
    </source>
</evidence>
<keyword evidence="4" id="KW-0863">Zinc-finger</keyword>
<dbReference type="PRINTS" id="PR00685">
    <property type="entry name" value="TIFACTORIIB"/>
</dbReference>
<feature type="domain" description="Cyclin-like" evidence="9">
    <location>
        <begin position="178"/>
        <end position="262"/>
    </location>
</feature>
<dbReference type="GO" id="GO:0097550">
    <property type="term" value="C:transcription preinitiation complex"/>
    <property type="evidence" value="ECO:0007669"/>
    <property type="project" value="TreeGrafter"/>
</dbReference>
<keyword evidence="7" id="KW-0804">Transcription</keyword>
<comment type="similarity">
    <text evidence="2">Belongs to the TFIIB family.</text>
</comment>